<proteinExistence type="inferred from homology"/>
<evidence type="ECO:0000256" key="3">
    <source>
        <dbReference type="ARBA" id="ARBA00023180"/>
    </source>
</evidence>
<protein>
    <submittedName>
        <fullName evidence="5">SMP-30/gluconolactonase/LRE family protein</fullName>
    </submittedName>
</protein>
<dbReference type="PANTHER" id="PTHR10426">
    <property type="entry name" value="STRICTOSIDINE SYNTHASE-RELATED"/>
    <property type="match status" value="1"/>
</dbReference>
<evidence type="ECO:0000313" key="6">
    <source>
        <dbReference type="Proteomes" id="UP000663629"/>
    </source>
</evidence>
<dbReference type="Gene3D" id="2.120.10.30">
    <property type="entry name" value="TolB, C-terminal domain"/>
    <property type="match status" value="1"/>
</dbReference>
<sequence>MGEIEGPEDPLIDWDDNVYAGNRQGEIIKFHAPDHKTWEVYAHIGGHPLGMQFDRHGNLVCCVSGMGLYMVTPDREVVKLTDETNRSRFSIVDDTRMRLADDLDIAADGRIFFSEATVRYNHVDWPLDSLELRGNGRLICYDPRTKTTRTVLKRLMFPNGVCVMPDQESLLFAETWGCRISRFWFDGPKKGQVERVIENLPGLPDNINRASDGNYWTTLVGMRSPAMDLASTMPGFRRRMTRRMGPANWMMPNINVGCAVKFNIKGEILDVLWDKVGTNHPMVCSVKEHKGYLYLGGISNNRIGKWKIPGADPEWTGPGDYWGAKPC</sequence>
<dbReference type="Proteomes" id="UP000663629">
    <property type="component" value="Chromosome 1"/>
</dbReference>
<feature type="domain" description="Strictosidine synthase conserved region" evidence="4">
    <location>
        <begin position="101"/>
        <end position="187"/>
    </location>
</feature>
<evidence type="ECO:0000256" key="1">
    <source>
        <dbReference type="ARBA" id="ARBA00009191"/>
    </source>
</evidence>
<evidence type="ECO:0000259" key="4">
    <source>
        <dbReference type="Pfam" id="PF03088"/>
    </source>
</evidence>
<organism evidence="5 6">
    <name type="scientific">Paracoccus methylovorus</name>
    <dbReference type="NCBI Taxonomy" id="2812658"/>
    <lineage>
        <taxon>Bacteria</taxon>
        <taxon>Pseudomonadati</taxon>
        <taxon>Pseudomonadota</taxon>
        <taxon>Alphaproteobacteria</taxon>
        <taxon>Rhodobacterales</taxon>
        <taxon>Paracoccaceae</taxon>
        <taxon>Paracoccus</taxon>
    </lineage>
</organism>
<evidence type="ECO:0000256" key="2">
    <source>
        <dbReference type="ARBA" id="ARBA00022553"/>
    </source>
</evidence>
<name>A0ABX7JJA9_9RHOB</name>
<dbReference type="Pfam" id="PF20067">
    <property type="entry name" value="SSL_N"/>
    <property type="match status" value="1"/>
</dbReference>
<dbReference type="PANTHER" id="PTHR10426:SF88">
    <property type="entry name" value="ADIPOCYTE PLASMA MEMBRANE-ASSOCIATED PROTEIN HEMOMUCIN-RELATED"/>
    <property type="match status" value="1"/>
</dbReference>
<dbReference type="EMBL" id="CP070368">
    <property type="protein sequence ID" value="QRZ12984.1"/>
    <property type="molecule type" value="Genomic_DNA"/>
</dbReference>
<dbReference type="InterPro" id="IPR018119">
    <property type="entry name" value="Strictosidine_synth_cons-reg"/>
</dbReference>
<gene>
    <name evidence="5" type="ORF">JWJ88_10405</name>
</gene>
<comment type="similarity">
    <text evidence="1">Belongs to the strictosidine synthase family.</text>
</comment>
<dbReference type="InterPro" id="IPR011042">
    <property type="entry name" value="6-blade_b-propeller_TolB-like"/>
</dbReference>
<evidence type="ECO:0000313" key="5">
    <source>
        <dbReference type="EMBL" id="QRZ12984.1"/>
    </source>
</evidence>
<dbReference type="RefSeq" id="WP_205293983.1">
    <property type="nucleotide sequence ID" value="NZ_CP070368.1"/>
</dbReference>
<dbReference type="SUPFAM" id="SSF63829">
    <property type="entry name" value="Calcium-dependent phosphotriesterase"/>
    <property type="match status" value="1"/>
</dbReference>
<reference evidence="5 6" key="1">
    <citation type="submission" date="2021-02" db="EMBL/GenBank/DDBJ databases">
        <title>Paracoccus methylovroum sp.nov., a new methanol and methylamine utilizing methylotrophic denitrifer.</title>
        <authorList>
            <person name="Timsy T."/>
            <person name="Behrendt U."/>
            <person name="Ulrich A."/>
            <person name="Spanner T."/>
            <person name="Foesel B.U."/>
            <person name="Horn M.A."/>
            <person name="Kolb S."/>
        </authorList>
    </citation>
    <scope>NUCLEOTIDE SEQUENCE [LARGE SCALE GENOMIC DNA]</scope>
    <source>
        <strain evidence="5 6">H4-D09</strain>
    </source>
</reference>
<keyword evidence="2" id="KW-0597">Phosphoprotein</keyword>
<keyword evidence="3" id="KW-0325">Glycoprotein</keyword>
<accession>A0ABX7JJA9</accession>
<keyword evidence="6" id="KW-1185">Reference proteome</keyword>
<dbReference type="Pfam" id="PF03088">
    <property type="entry name" value="Str_synth"/>
    <property type="match status" value="1"/>
</dbReference>